<evidence type="ECO:0008006" key="5">
    <source>
        <dbReference type="Google" id="ProtNLM"/>
    </source>
</evidence>
<keyword evidence="4" id="KW-1185">Reference proteome</keyword>
<organism evidence="3 4">
    <name type="scientific">Parazoarcus communis SWub3 = DSM 12120</name>
    <dbReference type="NCBI Taxonomy" id="1121029"/>
    <lineage>
        <taxon>Bacteria</taxon>
        <taxon>Pseudomonadati</taxon>
        <taxon>Pseudomonadota</taxon>
        <taxon>Betaproteobacteria</taxon>
        <taxon>Rhodocyclales</taxon>
        <taxon>Zoogloeaceae</taxon>
        <taxon>Parazoarcus</taxon>
    </lineage>
</organism>
<gene>
    <name evidence="3" type="ORF">DNK49_15370</name>
</gene>
<evidence type="ECO:0000313" key="3">
    <source>
        <dbReference type="EMBL" id="PZA15589.1"/>
    </source>
</evidence>
<reference evidence="3 4" key="1">
    <citation type="submission" date="2018-06" db="EMBL/GenBank/DDBJ databases">
        <title>Azoarcus communis strain SWub3 genome.</title>
        <authorList>
            <person name="Zorraquino Salvo V."/>
            <person name="Toubiana D."/>
            <person name="Blumwald E."/>
        </authorList>
    </citation>
    <scope>NUCLEOTIDE SEQUENCE [LARGE SCALE GENOMIC DNA]</scope>
    <source>
        <strain evidence="3 4">SWub3</strain>
    </source>
</reference>
<sequence>MRRWLAILLMVFMPLQLGWAAVSVYCQHETGSAAKHFGHHEHAHQGDSSDTDGAFKSDPDCGFCQMASLAAMPSCATAAVTSAIEPVITPLAHPAPRSAPSTEPERPKWGCPA</sequence>
<feature type="compositionally biased region" description="Basic and acidic residues" evidence="1">
    <location>
        <begin position="103"/>
        <end position="113"/>
    </location>
</feature>
<name>A0A323USW3_9RHOO</name>
<proteinExistence type="predicted"/>
<feature type="chain" id="PRO_5016440508" description="Cobalt transporter" evidence="2">
    <location>
        <begin position="21"/>
        <end position="113"/>
    </location>
</feature>
<keyword evidence="2" id="KW-0732">Signal</keyword>
<comment type="caution">
    <text evidence="3">The sequence shown here is derived from an EMBL/GenBank/DDBJ whole genome shotgun (WGS) entry which is preliminary data.</text>
</comment>
<accession>A0A323USW3</accession>
<dbReference type="Proteomes" id="UP000248259">
    <property type="component" value="Unassembled WGS sequence"/>
</dbReference>
<protein>
    <recommendedName>
        <fullName evidence="5">Cobalt transporter</fullName>
    </recommendedName>
</protein>
<feature type="region of interest" description="Disordered" evidence="1">
    <location>
        <begin position="91"/>
        <end position="113"/>
    </location>
</feature>
<dbReference type="AlphaFoldDB" id="A0A323USW3"/>
<evidence type="ECO:0000256" key="1">
    <source>
        <dbReference type="SAM" id="MobiDB-lite"/>
    </source>
</evidence>
<feature type="signal peptide" evidence="2">
    <location>
        <begin position="1"/>
        <end position="20"/>
    </location>
</feature>
<evidence type="ECO:0000256" key="2">
    <source>
        <dbReference type="SAM" id="SignalP"/>
    </source>
</evidence>
<evidence type="ECO:0000313" key="4">
    <source>
        <dbReference type="Proteomes" id="UP000248259"/>
    </source>
</evidence>
<dbReference type="EMBL" id="QKOE01000012">
    <property type="protein sequence ID" value="PZA15589.1"/>
    <property type="molecule type" value="Genomic_DNA"/>
</dbReference>